<dbReference type="InterPro" id="IPR001173">
    <property type="entry name" value="Glyco_trans_2-like"/>
</dbReference>
<sequence length="287" mass="32748">MPESKVGLFIPTLNAEKVLPDTLAIIDAADDLLYRKLVIDSESTDGTRELVKAHGFEVDTISKQVFTHGKVRHWASDKLADCDFIIMMTQDVKLTTNAIRNLIRFIERYPNMLVAYGRQRVDMHKGSIFEYKARLFNYPEASLVKTKSDIPELGIMTAFSSDAFSIYRQTKLRALGNFPDNINFAEDNYMAATGILKGLEVGYCADAEVLHTHHYTVSGEYHRYIAIGKFHRQNPWIQASFGRNESAGVRSVFSEYGFLIKKGYWYLIPYSTIRFGAKFLGYKRGQH</sequence>
<dbReference type="AlphaFoldDB" id="A0A0R2NPK1"/>
<gene>
    <name evidence="2" type="ORF">DY78_GL003049</name>
</gene>
<dbReference type="Proteomes" id="UP000050920">
    <property type="component" value="Unassembled WGS sequence"/>
</dbReference>
<protein>
    <recommendedName>
        <fullName evidence="1">Glycosyltransferase 2-like domain-containing protein</fullName>
    </recommendedName>
</protein>
<organism evidence="2 3">
    <name type="scientific">Lactiplantibacillus fabifermentans DSM 21115</name>
    <dbReference type="NCBI Taxonomy" id="1413187"/>
    <lineage>
        <taxon>Bacteria</taxon>
        <taxon>Bacillati</taxon>
        <taxon>Bacillota</taxon>
        <taxon>Bacilli</taxon>
        <taxon>Lactobacillales</taxon>
        <taxon>Lactobacillaceae</taxon>
        <taxon>Lactiplantibacillus</taxon>
    </lineage>
</organism>
<evidence type="ECO:0000313" key="3">
    <source>
        <dbReference type="Proteomes" id="UP000050920"/>
    </source>
</evidence>
<comment type="caution">
    <text evidence="2">The sequence shown here is derived from an EMBL/GenBank/DDBJ whole genome shotgun (WGS) entry which is preliminary data.</text>
</comment>
<keyword evidence="3" id="KW-1185">Reference proteome</keyword>
<dbReference type="EMBL" id="AYGX02000072">
    <property type="protein sequence ID" value="KRO27631.1"/>
    <property type="molecule type" value="Genomic_DNA"/>
</dbReference>
<dbReference type="InterPro" id="IPR029044">
    <property type="entry name" value="Nucleotide-diphossugar_trans"/>
</dbReference>
<evidence type="ECO:0000313" key="2">
    <source>
        <dbReference type="EMBL" id="KRO27631.1"/>
    </source>
</evidence>
<proteinExistence type="predicted"/>
<dbReference type="Gene3D" id="3.90.550.10">
    <property type="entry name" value="Spore Coat Polysaccharide Biosynthesis Protein SpsA, Chain A"/>
    <property type="match status" value="1"/>
</dbReference>
<accession>A0A0R2NPK1</accession>
<dbReference type="SUPFAM" id="SSF53448">
    <property type="entry name" value="Nucleotide-diphospho-sugar transferases"/>
    <property type="match status" value="1"/>
</dbReference>
<name>A0A0R2NPK1_9LACO</name>
<evidence type="ECO:0000259" key="1">
    <source>
        <dbReference type="Pfam" id="PF00535"/>
    </source>
</evidence>
<dbReference type="Pfam" id="PF00535">
    <property type="entry name" value="Glycos_transf_2"/>
    <property type="match status" value="1"/>
</dbReference>
<reference evidence="2 3" key="1">
    <citation type="journal article" date="2015" name="Genome Announc.">
        <title>Expanding the biotechnology potential of lactobacilli through comparative genomics of 213 strains and associated genera.</title>
        <authorList>
            <person name="Sun Z."/>
            <person name="Harris H.M."/>
            <person name="McCann A."/>
            <person name="Guo C."/>
            <person name="Argimon S."/>
            <person name="Zhang W."/>
            <person name="Yang X."/>
            <person name="Jeffery I.B."/>
            <person name="Cooney J.C."/>
            <person name="Kagawa T.F."/>
            <person name="Liu W."/>
            <person name="Song Y."/>
            <person name="Salvetti E."/>
            <person name="Wrobel A."/>
            <person name="Rasinkangas P."/>
            <person name="Parkhill J."/>
            <person name="Rea M.C."/>
            <person name="O'Sullivan O."/>
            <person name="Ritari J."/>
            <person name="Douillard F.P."/>
            <person name="Paul Ross R."/>
            <person name="Yang R."/>
            <person name="Briner A.E."/>
            <person name="Felis G.E."/>
            <person name="de Vos W.M."/>
            <person name="Barrangou R."/>
            <person name="Klaenhammer T.R."/>
            <person name="Caufield P.W."/>
            <person name="Cui Y."/>
            <person name="Zhang H."/>
            <person name="O'Toole P.W."/>
        </authorList>
    </citation>
    <scope>NUCLEOTIDE SEQUENCE [LARGE SCALE GENOMIC DNA]</scope>
    <source>
        <strain evidence="2 3">DSM 21115</strain>
    </source>
</reference>
<dbReference type="RefSeq" id="WP_024624075.1">
    <property type="nucleotide sequence ID" value="NZ_AYGX02000072.1"/>
</dbReference>
<feature type="domain" description="Glycosyltransferase 2-like" evidence="1">
    <location>
        <begin position="9"/>
        <end position="174"/>
    </location>
</feature>